<evidence type="ECO:0000259" key="6">
    <source>
        <dbReference type="PROSITE" id="PS51006"/>
    </source>
</evidence>
<evidence type="ECO:0000256" key="3">
    <source>
        <dbReference type="ARBA" id="ARBA00023115"/>
    </source>
</evidence>
<dbReference type="InterPro" id="IPR001214">
    <property type="entry name" value="SET_dom"/>
</dbReference>
<dbReference type="EMBL" id="HBGN01038035">
    <property type="protein sequence ID" value="CAD9356128.1"/>
    <property type="molecule type" value="Transcribed_RNA"/>
</dbReference>
<dbReference type="GO" id="GO:0008295">
    <property type="term" value="P:spermidine biosynthetic process"/>
    <property type="evidence" value="ECO:0007669"/>
    <property type="project" value="InterPro"/>
</dbReference>
<comment type="similarity">
    <text evidence="1">Belongs to the spermidine/spermine synthase family.</text>
</comment>
<evidence type="ECO:0000259" key="5">
    <source>
        <dbReference type="PROSITE" id="PS50280"/>
    </source>
</evidence>
<sequence>MKLGSESAYAPYVEYLLDSQPPGQIPSAWSEAGQELFEKILRSKTEEELPPKYPTDWLRDDWHHDCGGSHDPVEIHAAQLVIQRAWDNLMIPIYDMFNHRNGHWFNSEGTVKSDEPIRVHATRDIKAGEQIYNSYNQCEDCGGRLTNYGTPEIVRDYGFVESFPQRWIFGEYNVAFEIDEKYEEGKGTGEYFVKTWIGSEPEEDDIYELRERIEILEHDMKALLSERDPAVPEREWNVIVEFTNAMVFAVNVAVKSFEEQSCPEGGCAILPGYQNLDKNVGLFIQEAYTEFTCDYDMIMGRLDKAPFEDLETVKSLYQEFNFFWNTETRATCFDIEGTVQICDDYRPHYHEMSVHYAARYLNNITRVLWVGGGDSMLLHEILKYPSLELAVGLEIDQKVVRYCYKHFGSQPHFDDEKVQWWFGDASKSLLMLPREYFGSFDLVLVDLSETVTSMSVTDKLDILGALALLVKPDGIILKNEVYFESFASMFKYSVMVNWYDNPIICSQVMAMGSNTVDFLTPTLKDTDVETLFIKPLKEIDDPFEYYHDYANNVTSRPICYKSDSDESSSQERSPGILLILEAENTSVNLEDVDALKDILTGVLEEEGLTVVSTEVAQSVDSRAFVSIILQEGYVVARTVPEHNYVGFDIHFWSSFHKQEGVKVSLLAAVKGERKASSSFRIIAGGMFGKSTWKDDEKRRGPGSTEGCDATVDDVAYKAKQVSINNAFADMTQLIEGNELKALVLCGDDMATCERNSDALKGKDNIAQAVSVGCPMMKDYNEFSEDAKDILDSCKDHLEKNLSMSLDKDGAFNIVVIDSTANKFITSALLRVIRTARDKYEILEKGKFIFLSAMADKSDEWRSNFLKVFKEKVVTSDPSVYVEVALYGTADDDFKLLLVTEHDDIVNELKVVTKLVERTTGLESEVRLINGGLWLMQENFQASHPYSPDDYDQVSPLEQWKSQHPLGLQVISQMESEKLLSKFVLRASLERATAGDDSIEIREYDDLGDGCVFMATWSKGGVFVLWDGRKHVDVNLFGYDSDVSSAESFLEWFQRGTALKTALYDEHPRGFGRVVSYQHDSDRHNDPHWA</sequence>
<dbReference type="AlphaFoldDB" id="A0A7S2A338"/>
<dbReference type="InterPro" id="IPR029063">
    <property type="entry name" value="SAM-dependent_MTases_sf"/>
</dbReference>
<dbReference type="CDD" id="cd02440">
    <property type="entry name" value="AdoMet_MTases"/>
    <property type="match status" value="1"/>
</dbReference>
<dbReference type="SUPFAM" id="SSF53335">
    <property type="entry name" value="S-adenosyl-L-methionine-dependent methyltransferases"/>
    <property type="match status" value="1"/>
</dbReference>
<feature type="domain" description="PABS" evidence="6">
    <location>
        <begin position="281"/>
        <end position="476"/>
    </location>
</feature>
<dbReference type="GO" id="GO:0004014">
    <property type="term" value="F:adenosylmethionine decarboxylase activity"/>
    <property type="evidence" value="ECO:0007669"/>
    <property type="project" value="InterPro"/>
</dbReference>
<evidence type="ECO:0000256" key="4">
    <source>
        <dbReference type="PROSITE-ProRule" id="PRU00354"/>
    </source>
</evidence>
<keyword evidence="3 4" id="KW-0620">Polyamine biosynthesis</keyword>
<accession>A0A7S2A338</accession>
<dbReference type="PANTHER" id="PTHR43317">
    <property type="entry name" value="THERMOSPERMINE SYNTHASE ACAULIS5"/>
    <property type="match status" value="1"/>
</dbReference>
<keyword evidence="2 4" id="KW-0808">Transferase</keyword>
<evidence type="ECO:0000313" key="7">
    <source>
        <dbReference type="EMBL" id="CAD9356128.1"/>
    </source>
</evidence>
<dbReference type="InterPro" id="IPR030374">
    <property type="entry name" value="PABS"/>
</dbReference>
<dbReference type="GO" id="GO:0010487">
    <property type="term" value="F:thermospermine synthase activity"/>
    <property type="evidence" value="ECO:0007669"/>
    <property type="project" value="TreeGrafter"/>
</dbReference>
<organism evidence="7">
    <name type="scientific">Ditylum brightwellii</name>
    <dbReference type="NCBI Taxonomy" id="49249"/>
    <lineage>
        <taxon>Eukaryota</taxon>
        <taxon>Sar</taxon>
        <taxon>Stramenopiles</taxon>
        <taxon>Ochrophyta</taxon>
        <taxon>Bacillariophyta</taxon>
        <taxon>Mediophyceae</taxon>
        <taxon>Lithodesmiophycidae</taxon>
        <taxon>Lithodesmiales</taxon>
        <taxon>Lithodesmiaceae</taxon>
        <taxon>Ditylum</taxon>
    </lineage>
</organism>
<dbReference type="Gene3D" id="3.90.1410.10">
    <property type="entry name" value="set domain protein methyltransferase, domain 1"/>
    <property type="match status" value="1"/>
</dbReference>
<evidence type="ECO:0008006" key="8">
    <source>
        <dbReference type="Google" id="ProtNLM"/>
    </source>
</evidence>
<evidence type="ECO:0000256" key="1">
    <source>
        <dbReference type="ARBA" id="ARBA00007867"/>
    </source>
</evidence>
<feature type="domain" description="SET" evidence="5">
    <location>
        <begin position="20"/>
        <end position="136"/>
    </location>
</feature>
<dbReference type="Gene3D" id="3.40.50.150">
    <property type="entry name" value="Vaccinia Virus protein VP39"/>
    <property type="match status" value="1"/>
</dbReference>
<gene>
    <name evidence="7" type="ORF">DBRI1063_LOCUS24348</name>
</gene>
<dbReference type="SUPFAM" id="SSF56276">
    <property type="entry name" value="S-adenosylmethionine decarboxylase"/>
    <property type="match status" value="1"/>
</dbReference>
<dbReference type="SUPFAM" id="SSF82199">
    <property type="entry name" value="SET domain"/>
    <property type="match status" value="1"/>
</dbReference>
<name>A0A7S2A338_9STRA</name>
<proteinExistence type="inferred from homology"/>
<dbReference type="CDD" id="cd10527">
    <property type="entry name" value="SET_LSMT"/>
    <property type="match status" value="1"/>
</dbReference>
<feature type="active site" description="Proton acceptor" evidence="4">
    <location>
        <position position="446"/>
    </location>
</feature>
<dbReference type="PANTHER" id="PTHR43317:SF1">
    <property type="entry name" value="THERMOSPERMINE SYNTHASE ACAULIS5"/>
    <property type="match status" value="1"/>
</dbReference>
<dbReference type="InterPro" id="IPR016067">
    <property type="entry name" value="S-AdoMet_deCO2ase_core"/>
</dbReference>
<evidence type="ECO:0000256" key="2">
    <source>
        <dbReference type="ARBA" id="ARBA00022679"/>
    </source>
</evidence>
<dbReference type="Gene3D" id="3.60.90.10">
    <property type="entry name" value="S-adenosylmethionine decarboxylase"/>
    <property type="match status" value="1"/>
</dbReference>
<dbReference type="PROSITE" id="PS50280">
    <property type="entry name" value="SET"/>
    <property type="match status" value="1"/>
</dbReference>
<protein>
    <recommendedName>
        <fullName evidence="8">PABS domain-containing protein</fullName>
    </recommendedName>
</protein>
<dbReference type="Pfam" id="PF01564">
    <property type="entry name" value="Spermine_synth"/>
    <property type="match status" value="1"/>
</dbReference>
<dbReference type="PROSITE" id="PS51006">
    <property type="entry name" value="PABS_2"/>
    <property type="match status" value="1"/>
</dbReference>
<reference evidence="7" key="1">
    <citation type="submission" date="2021-01" db="EMBL/GenBank/DDBJ databases">
        <authorList>
            <person name="Corre E."/>
            <person name="Pelletier E."/>
            <person name="Niang G."/>
            <person name="Scheremetjew M."/>
            <person name="Finn R."/>
            <person name="Kale V."/>
            <person name="Holt S."/>
            <person name="Cochrane G."/>
            <person name="Meng A."/>
            <person name="Brown T."/>
            <person name="Cohen L."/>
        </authorList>
    </citation>
    <scope>NUCLEOTIDE SEQUENCE</scope>
    <source>
        <strain evidence="7">Pop2</strain>
    </source>
</reference>
<dbReference type="InterPro" id="IPR046341">
    <property type="entry name" value="SET_dom_sf"/>
</dbReference>